<proteinExistence type="predicted"/>
<feature type="region of interest" description="Disordered" evidence="1">
    <location>
        <begin position="364"/>
        <end position="509"/>
    </location>
</feature>
<dbReference type="GeneID" id="14011172"/>
<feature type="region of interest" description="Disordered" evidence="1">
    <location>
        <begin position="319"/>
        <end position="350"/>
    </location>
</feature>
<evidence type="ECO:0000313" key="3">
    <source>
        <dbReference type="EMBL" id="AFJ20451.1"/>
    </source>
</evidence>
<feature type="region of interest" description="Disordered" evidence="1">
    <location>
        <begin position="522"/>
        <end position="549"/>
    </location>
</feature>
<name>K7PBV0_9VIRU</name>
<feature type="compositionally biased region" description="Low complexity" evidence="1">
    <location>
        <begin position="522"/>
        <end position="539"/>
    </location>
</feature>
<feature type="compositionally biased region" description="Low complexity" evidence="1">
    <location>
        <begin position="733"/>
        <end position="770"/>
    </location>
</feature>
<dbReference type="KEGG" id="vg:14011172"/>
<keyword evidence="4" id="KW-1185">Reference proteome</keyword>
<dbReference type="EMBL" id="JQ815363">
    <property type="protein sequence ID" value="AFJ20318.1"/>
    <property type="molecule type" value="Genomic_DNA"/>
</dbReference>
<gene>
    <name evidence="2" type="ORF">CyHV1_ORF6_1</name>
    <name evidence="3" type="ORF">CyHV1_ORF6_2</name>
</gene>
<dbReference type="EMBL" id="JQ815363">
    <property type="protein sequence ID" value="AFJ20451.1"/>
    <property type="molecule type" value="Genomic_DNA"/>
</dbReference>
<evidence type="ECO:0000256" key="1">
    <source>
        <dbReference type="SAM" id="MobiDB-lite"/>
    </source>
</evidence>
<reference evidence="2 4" key="1">
    <citation type="journal article" date="2013" name="J. Virol.">
        <title>Comparative genomics of carp herpesviruses.</title>
        <authorList>
            <person name="Davison A.J."/>
            <person name="Kurobe T."/>
            <person name="Gatherer D."/>
            <person name="Cunningham C."/>
            <person name="Korf I."/>
            <person name="Fukuda H."/>
            <person name="Hedrick R.P."/>
            <person name="Waltzek T.B."/>
        </authorList>
    </citation>
    <scope>NUCLEOTIDE SEQUENCE [LARGE SCALE GENOMIC DNA]</scope>
    <source>
        <strain evidence="2">NG-J1</strain>
    </source>
</reference>
<feature type="compositionally biased region" description="Basic residues" evidence="1">
    <location>
        <begin position="442"/>
        <end position="457"/>
    </location>
</feature>
<dbReference type="GeneID" id="14011305"/>
<dbReference type="KEGG" id="vg:14011305"/>
<evidence type="ECO:0000313" key="4">
    <source>
        <dbReference type="Proteomes" id="UP000118426"/>
    </source>
</evidence>
<feature type="compositionally biased region" description="Pro residues" evidence="1">
    <location>
        <begin position="495"/>
        <end position="504"/>
    </location>
</feature>
<protein>
    <submittedName>
        <fullName evidence="2">Protein ORF6</fullName>
    </submittedName>
</protein>
<sequence>MRFFVNTYAGEKAVCWVHMTKSGKWEWKTFSPDATVKGELKDFGPLTDKCAVAFDESTSDTVTVTWCHNGSAYTIDKRECPEWWCEEGKSTGFWKRYACCCLRSDLTGHSRAVIYKQWWYEWRPLKETSVPKGTEVRHFAKTGTPCKKSPYVIDATPPTQKSTVPVEPKYLPHKHAPSFFTVVRHAGENGPGFKWTQYTAKCPQGMAPEIHPYGPPVGNEGDSYECPLPFRGGSWYQAWTDGKDLTLWKRKGSSNDFWARKATSSTKLLLCKAKMCHSSGSETTWWEWHVHKDALPEGTSMHIFGQELTERAMQGKEYGKGECNSDFDFDSPDTDTSSGSSDDDDDEGIRISPLKAYAATARSILDSDSEEEPEQASGDLSSDKSPKPKKNKGINTTPLPSPPKKTKISITPIPSSPESPKPKKTKGISITPLPSPPESPKAKKTKSPTPPKPKKTKSSSPTPPKQKKVKSSPTPEPVSCVAKETKEETEDSAPLTPPQTPPPQHQDEEQDLLSVLTSLAQTPPQTAQTDPQGPEAPQTPKAPLPPPDAEKNLLGVRFYVPELKPYWVIDQGAAPQQWIWTAQSGLVLVKSCGPGLLPPVSGSVVPVLTLPLGEDSFVLSKSAWQTPVTFGGFWYEWRHCTMGRPAPDSSAYPSSWREFRQTNAPCKFVNIPNLSKHFLCSKCCVDLFSYCSCFFSPPVSTTSSQTRAPVSTTTGSQTSAPVSTTTSSQTRAPPVSTTTSSQTSAPVSTTTASQTSAVLKRKAPGSSSSGEEAKKAKPAAPSPPVVVAKELYHTLKSQETQKMRTMKAVLKKYKKTKFSSFVL</sequence>
<dbReference type="RefSeq" id="YP_007003820.1">
    <property type="nucleotide sequence ID" value="NC_019491.1"/>
</dbReference>
<organism evidence="2 4">
    <name type="scientific">Cyprinid herpesvirus 1</name>
    <dbReference type="NCBI Taxonomy" id="317858"/>
    <lineage>
        <taxon>Viruses</taxon>
        <taxon>Duplodnaviria</taxon>
        <taxon>Heunggongvirae</taxon>
        <taxon>Peploviricota</taxon>
        <taxon>Herviviricetes</taxon>
        <taxon>Herpesvirales</taxon>
        <taxon>Alloherpesviridae</taxon>
        <taxon>Cyvirus</taxon>
        <taxon>Cyvirus cyprinidallo1</taxon>
    </lineage>
</organism>
<accession>K7PBV0</accession>
<dbReference type="RefSeq" id="YP_007003683.1">
    <property type="nucleotide sequence ID" value="NC_019491.1"/>
</dbReference>
<evidence type="ECO:0000313" key="2">
    <source>
        <dbReference type="EMBL" id="AFJ20318.1"/>
    </source>
</evidence>
<dbReference type="Proteomes" id="UP000118426">
    <property type="component" value="Segment"/>
</dbReference>
<feature type="compositionally biased region" description="Polar residues" evidence="1">
    <location>
        <begin position="699"/>
        <end position="731"/>
    </location>
</feature>
<feature type="region of interest" description="Disordered" evidence="1">
    <location>
        <begin position="699"/>
        <end position="785"/>
    </location>
</feature>